<keyword evidence="1" id="KW-1133">Transmembrane helix</keyword>
<feature type="transmembrane region" description="Helical" evidence="1">
    <location>
        <begin position="403"/>
        <end position="425"/>
    </location>
</feature>
<keyword evidence="3" id="KW-1185">Reference proteome</keyword>
<dbReference type="PANTHER" id="PTHR31061:SF24">
    <property type="entry name" value="LD22376P"/>
    <property type="match status" value="1"/>
</dbReference>
<protein>
    <submittedName>
        <fullName evidence="4 5">Heparan-alpha-glucosaminide N-acetyltransferase</fullName>
    </submittedName>
</protein>
<dbReference type="OrthoDB" id="2149840at2759"/>
<gene>
    <name evidence="4 5 6" type="primary">LOC107221169</name>
</gene>
<dbReference type="PANTHER" id="PTHR31061">
    <property type="entry name" value="LD22376P"/>
    <property type="match status" value="1"/>
</dbReference>
<accession>A0A6J0BP09</accession>
<evidence type="ECO:0000313" key="3">
    <source>
        <dbReference type="Proteomes" id="UP000829291"/>
    </source>
</evidence>
<dbReference type="RefSeq" id="XP_015515563.2">
    <property type="nucleotide sequence ID" value="XM_015660077.2"/>
</dbReference>
<evidence type="ECO:0000259" key="2">
    <source>
        <dbReference type="Pfam" id="PF07786"/>
    </source>
</evidence>
<feature type="transmembrane region" description="Helical" evidence="1">
    <location>
        <begin position="437"/>
        <end position="457"/>
    </location>
</feature>
<dbReference type="Pfam" id="PF07786">
    <property type="entry name" value="HGSNAT_cat"/>
    <property type="match status" value="1"/>
</dbReference>
<feature type="domain" description="Heparan-alpha-glucosaminide N-acetyltransferase catalytic" evidence="2">
    <location>
        <begin position="175"/>
        <end position="296"/>
    </location>
</feature>
<evidence type="ECO:0000313" key="4">
    <source>
        <dbReference type="RefSeq" id="XP_015515563.2"/>
    </source>
</evidence>
<feature type="transmembrane region" description="Helical" evidence="1">
    <location>
        <begin position="463"/>
        <end position="486"/>
    </location>
</feature>
<feature type="transmembrane region" description="Helical" evidence="1">
    <location>
        <begin position="281"/>
        <end position="299"/>
    </location>
</feature>
<evidence type="ECO:0000256" key="1">
    <source>
        <dbReference type="SAM" id="Phobius"/>
    </source>
</evidence>
<sequence length="561" mass="62962">MIENTYCEYEDLTYDKACVAVKTSTDYPETWLYSLSSDCHLCPYTRIGQITYAQNQSFTFHTERSLTWRVRSNGVEEYVPASNTSDIICSLTPNLGQFGVYELNVDNGSCILSIVKDPSSLYMPLLAVFLVTLCLLAGCTLLRTGINSLRKKFRVRNPCIGDTDPQEKALVVKRRVRSIDTFRGISILAMIFVNDGAGGYSVLEHATWDGLLVGDLVFPWFMWIMGVCLPISVGSQLSRQVCRFTMCRGVVKRSVILFLLGLSLNTLGTNAQIENIRLFGVLQRFSVVYLIVALILVLLSRRRRIEPKNPFLEAVSDIFVLLPQWMLILCLVAAHSAITFRLPVVGCPTGYLGPGGRHDDGKYPDCVGGAAGYVDRKILGTRHIYQYPTANTVYGSGPFDPEGILGCLSSVFQVFLGVQAGMILKYYSSWKDRVCRWIGWALICGGLGLSLHFTNIVPMNKNLWSMSFVLVTTSLAFLLLTICYVLVDVTEYWRGGPFRIPGMNALAMYVGHQLCYQIFPFHWAYGEMNTHTWRLIETIWGVGLWTAIAYLLHARKIYLAL</sequence>
<feature type="transmembrane region" description="Helical" evidence="1">
    <location>
        <begin position="220"/>
        <end position="238"/>
    </location>
</feature>
<evidence type="ECO:0000313" key="6">
    <source>
        <dbReference type="RefSeq" id="XP_015515565.2"/>
    </source>
</evidence>
<evidence type="ECO:0000313" key="5">
    <source>
        <dbReference type="RefSeq" id="XP_015515564.2"/>
    </source>
</evidence>
<proteinExistence type="predicted"/>
<dbReference type="RefSeq" id="XP_015515564.2">
    <property type="nucleotide sequence ID" value="XM_015660078.2"/>
</dbReference>
<organism evidence="3 4">
    <name type="scientific">Neodiprion lecontei</name>
    <name type="common">Redheaded pine sawfly</name>
    <dbReference type="NCBI Taxonomy" id="441921"/>
    <lineage>
        <taxon>Eukaryota</taxon>
        <taxon>Metazoa</taxon>
        <taxon>Ecdysozoa</taxon>
        <taxon>Arthropoda</taxon>
        <taxon>Hexapoda</taxon>
        <taxon>Insecta</taxon>
        <taxon>Pterygota</taxon>
        <taxon>Neoptera</taxon>
        <taxon>Endopterygota</taxon>
        <taxon>Hymenoptera</taxon>
        <taxon>Tenthredinoidea</taxon>
        <taxon>Diprionidae</taxon>
        <taxon>Diprioninae</taxon>
        <taxon>Neodiprion</taxon>
    </lineage>
</organism>
<feature type="transmembrane region" description="Helical" evidence="1">
    <location>
        <begin position="531"/>
        <end position="552"/>
    </location>
</feature>
<dbReference type="KEGG" id="nlo:107221169"/>
<feature type="transmembrane region" description="Helical" evidence="1">
    <location>
        <begin position="182"/>
        <end position="200"/>
    </location>
</feature>
<dbReference type="GeneID" id="107221169"/>
<dbReference type="InterPro" id="IPR012429">
    <property type="entry name" value="HGSNAT_cat"/>
</dbReference>
<keyword evidence="1" id="KW-0472">Membrane</keyword>
<dbReference type="RefSeq" id="XP_015515565.2">
    <property type="nucleotide sequence ID" value="XM_015660079.2"/>
</dbReference>
<dbReference type="Proteomes" id="UP000829291">
    <property type="component" value="Chromosome 1"/>
</dbReference>
<feature type="transmembrane region" description="Helical" evidence="1">
    <location>
        <begin position="250"/>
        <end position="269"/>
    </location>
</feature>
<feature type="transmembrane region" description="Helical" evidence="1">
    <location>
        <begin position="506"/>
        <end position="525"/>
    </location>
</feature>
<dbReference type="AlphaFoldDB" id="A0A6J0BP09"/>
<reference evidence="4 5" key="1">
    <citation type="submission" date="2025-05" db="UniProtKB">
        <authorList>
            <consortium name="RefSeq"/>
        </authorList>
    </citation>
    <scope>IDENTIFICATION</scope>
    <source>
        <tissue evidence="4 5">Thorax and Abdomen</tissue>
    </source>
</reference>
<keyword evidence="1" id="KW-0812">Transmembrane</keyword>
<feature type="transmembrane region" description="Helical" evidence="1">
    <location>
        <begin position="121"/>
        <end position="142"/>
    </location>
</feature>
<name>A0A6J0BP09_NEOLC</name>
<feature type="transmembrane region" description="Helical" evidence="1">
    <location>
        <begin position="311"/>
        <end position="334"/>
    </location>
</feature>